<name>A0A5C8V0Y9_9FLAO</name>
<evidence type="ECO:0000313" key="1">
    <source>
        <dbReference type="EMBL" id="TXN35443.1"/>
    </source>
</evidence>
<dbReference type="AlphaFoldDB" id="A0A5C8V0Y9"/>
<reference evidence="1 2" key="1">
    <citation type="submission" date="2019-08" db="EMBL/GenBank/DDBJ databases">
        <title>Professor.</title>
        <authorList>
            <person name="Park J.S."/>
        </authorList>
    </citation>
    <scope>NUCLEOTIDE SEQUENCE [LARGE SCALE GENOMIC DNA]</scope>
    <source>
        <strain evidence="1 2">176CP5-101</strain>
    </source>
</reference>
<proteinExistence type="predicted"/>
<keyword evidence="2" id="KW-1185">Reference proteome</keyword>
<dbReference type="EMBL" id="VRUR01000002">
    <property type="protein sequence ID" value="TXN35443.1"/>
    <property type="molecule type" value="Genomic_DNA"/>
</dbReference>
<dbReference type="RefSeq" id="WP_147744174.1">
    <property type="nucleotide sequence ID" value="NZ_VRUR01000002.1"/>
</dbReference>
<accession>A0A5C8V0Y9</accession>
<gene>
    <name evidence="1" type="ORF">FVB32_12735</name>
</gene>
<evidence type="ECO:0000313" key="2">
    <source>
        <dbReference type="Proteomes" id="UP000321456"/>
    </source>
</evidence>
<dbReference type="Proteomes" id="UP000321456">
    <property type="component" value="Unassembled WGS sequence"/>
</dbReference>
<organism evidence="1 2">
    <name type="scientific">Flagellimonas hymeniacidonis</name>
    <dbReference type="NCBI Taxonomy" id="2603628"/>
    <lineage>
        <taxon>Bacteria</taxon>
        <taxon>Pseudomonadati</taxon>
        <taxon>Bacteroidota</taxon>
        <taxon>Flavobacteriia</taxon>
        <taxon>Flavobacteriales</taxon>
        <taxon>Flavobacteriaceae</taxon>
        <taxon>Flagellimonas</taxon>
    </lineage>
</organism>
<comment type="caution">
    <text evidence="1">The sequence shown here is derived from an EMBL/GenBank/DDBJ whole genome shotgun (WGS) entry which is preliminary data.</text>
</comment>
<protein>
    <submittedName>
        <fullName evidence="1">Uncharacterized protein</fullName>
    </submittedName>
</protein>
<sequence>MSVLKTYEEFVNTLIEAEPSVDWPEAMQSLWWASKGDWNASHDIAQELHTKMGSRIHAYLHRVEGDDWNASYWYKLANESFPSDSLEEELRELVISALKK</sequence>